<name>A0ABR5K2N8_9BACI</name>
<dbReference type="InterPro" id="IPR052509">
    <property type="entry name" value="Metal_resp_DNA-bind_regulator"/>
</dbReference>
<dbReference type="PANTHER" id="PTHR33169">
    <property type="entry name" value="PADR-FAMILY TRANSCRIPTIONAL REGULATOR"/>
    <property type="match status" value="1"/>
</dbReference>
<dbReference type="InterPro" id="IPR036388">
    <property type="entry name" value="WH-like_DNA-bd_sf"/>
</dbReference>
<dbReference type="Gene3D" id="1.10.10.10">
    <property type="entry name" value="Winged helix-like DNA-binding domain superfamily/Winged helix DNA-binding domain"/>
    <property type="match status" value="1"/>
</dbReference>
<evidence type="ECO:0000313" key="2">
    <source>
        <dbReference type="EMBL" id="KOS68982.1"/>
    </source>
</evidence>
<sequence length="177" mass="20516">MSIQIFILGALTEGEHSPYDVKKKIVEVLNNKIEKASEGSLYYQFDVLCKKGYIEKKEVVHSDNRPNKTLYGITAAGRDKLIEDIYAEFQNFTSVPALYTSLLFSDVVDKQKLSYLVEECIQKLKKRSNDSVISNAHLIPENKKKSIELISNHILDYLEKDIHWMENLLLYLREQED</sequence>
<evidence type="ECO:0000259" key="1">
    <source>
        <dbReference type="Pfam" id="PF03551"/>
    </source>
</evidence>
<dbReference type="SUPFAM" id="SSF46785">
    <property type="entry name" value="Winged helix' DNA-binding domain"/>
    <property type="match status" value="1"/>
</dbReference>
<dbReference type="Pfam" id="PF03551">
    <property type="entry name" value="PadR"/>
    <property type="match status" value="1"/>
</dbReference>
<dbReference type="RefSeq" id="WP_053583838.1">
    <property type="nucleotide sequence ID" value="NZ_LGRV01000003.1"/>
</dbReference>
<dbReference type="InterPro" id="IPR005149">
    <property type="entry name" value="Tscrpt_reg_PadR_N"/>
</dbReference>
<dbReference type="InterPro" id="IPR036390">
    <property type="entry name" value="WH_DNA-bd_sf"/>
</dbReference>
<dbReference type="Proteomes" id="UP000050668">
    <property type="component" value="Unassembled WGS sequence"/>
</dbReference>
<feature type="domain" description="Transcription regulator PadR N-terminal" evidence="1">
    <location>
        <begin position="7"/>
        <end position="81"/>
    </location>
</feature>
<gene>
    <name evidence="2" type="ORF">AEA09_10795</name>
</gene>
<accession>A0ABR5K2N8</accession>
<evidence type="ECO:0000313" key="3">
    <source>
        <dbReference type="Proteomes" id="UP000050668"/>
    </source>
</evidence>
<proteinExistence type="predicted"/>
<keyword evidence="3" id="KW-1185">Reference proteome</keyword>
<dbReference type="EMBL" id="LGRV01000003">
    <property type="protein sequence ID" value="KOS68982.1"/>
    <property type="molecule type" value="Genomic_DNA"/>
</dbReference>
<dbReference type="PANTHER" id="PTHR33169:SF14">
    <property type="entry name" value="TRANSCRIPTIONAL REGULATOR RV3488"/>
    <property type="match status" value="1"/>
</dbReference>
<organism evidence="2 3">
    <name type="scientific">Lysinibacillus contaminans</name>
    <dbReference type="NCBI Taxonomy" id="1293441"/>
    <lineage>
        <taxon>Bacteria</taxon>
        <taxon>Bacillati</taxon>
        <taxon>Bacillota</taxon>
        <taxon>Bacilli</taxon>
        <taxon>Bacillales</taxon>
        <taxon>Bacillaceae</taxon>
        <taxon>Lysinibacillus</taxon>
    </lineage>
</organism>
<protein>
    <recommendedName>
        <fullName evidence="1">Transcription regulator PadR N-terminal domain-containing protein</fullName>
    </recommendedName>
</protein>
<comment type="caution">
    <text evidence="2">The sequence shown here is derived from an EMBL/GenBank/DDBJ whole genome shotgun (WGS) entry which is preliminary data.</text>
</comment>
<reference evidence="3" key="1">
    <citation type="submission" date="2015-07" db="EMBL/GenBank/DDBJ databases">
        <title>Fjat-14205 dsm 2895.</title>
        <authorList>
            <person name="Liu B."/>
            <person name="Wang J."/>
            <person name="Zhu Y."/>
            <person name="Liu G."/>
            <person name="Chen Q."/>
            <person name="Chen Z."/>
            <person name="Lan J."/>
            <person name="Che J."/>
            <person name="Ge C."/>
            <person name="Shi H."/>
            <person name="Pan Z."/>
            <person name="Liu X."/>
        </authorList>
    </citation>
    <scope>NUCLEOTIDE SEQUENCE [LARGE SCALE GENOMIC DNA]</scope>
    <source>
        <strain evidence="3">DSM 25560</strain>
    </source>
</reference>